<keyword evidence="2" id="KW-0472">Membrane</keyword>
<evidence type="ECO:0000256" key="2">
    <source>
        <dbReference type="SAM" id="Phobius"/>
    </source>
</evidence>
<protein>
    <submittedName>
        <fullName evidence="3">Uncharacterized protein</fullName>
    </submittedName>
</protein>
<proteinExistence type="predicted"/>
<accession>A0ABQ4QAT3</accession>
<evidence type="ECO:0000256" key="1">
    <source>
        <dbReference type="SAM" id="MobiDB-lite"/>
    </source>
</evidence>
<feature type="region of interest" description="Disordered" evidence="1">
    <location>
        <begin position="1"/>
        <end position="21"/>
    </location>
</feature>
<keyword evidence="2" id="KW-0812">Transmembrane</keyword>
<evidence type="ECO:0000313" key="3">
    <source>
        <dbReference type="EMBL" id="GJD42327.1"/>
    </source>
</evidence>
<organism evidence="3 4">
    <name type="scientific">Methylobacterium cerastii</name>
    <dbReference type="NCBI Taxonomy" id="932741"/>
    <lineage>
        <taxon>Bacteria</taxon>
        <taxon>Pseudomonadati</taxon>
        <taxon>Pseudomonadota</taxon>
        <taxon>Alphaproteobacteria</taxon>
        <taxon>Hyphomicrobiales</taxon>
        <taxon>Methylobacteriaceae</taxon>
        <taxon>Methylobacterium</taxon>
    </lineage>
</organism>
<dbReference type="RefSeq" id="WP_187272914.1">
    <property type="nucleotide sequence ID" value="NZ_BPQG01000004.1"/>
</dbReference>
<feature type="transmembrane region" description="Helical" evidence="2">
    <location>
        <begin position="34"/>
        <end position="54"/>
    </location>
</feature>
<dbReference type="Proteomes" id="UP001055117">
    <property type="component" value="Unassembled WGS sequence"/>
</dbReference>
<keyword evidence="2" id="KW-1133">Transmembrane helix</keyword>
<sequence length="56" mass="6427">MTGKKLARQIGEFGGGSRRRRKVRPHVLRAARRSFLMSAMAIAVVCALYCWFYVPR</sequence>
<dbReference type="EMBL" id="BPQG01000004">
    <property type="protein sequence ID" value="GJD42327.1"/>
    <property type="molecule type" value="Genomic_DNA"/>
</dbReference>
<gene>
    <name evidence="3" type="ORF">AFCDBAGC_0163</name>
</gene>
<name>A0ABQ4QAT3_9HYPH</name>
<keyword evidence="4" id="KW-1185">Reference proteome</keyword>
<reference evidence="3 4" key="1">
    <citation type="journal article" date="2021" name="Front. Microbiol.">
        <title>Comprehensive Comparative Genomics and Phenotyping of Methylobacterium Species.</title>
        <authorList>
            <person name="Alessa O."/>
            <person name="Ogura Y."/>
            <person name="Fujitani Y."/>
            <person name="Takami H."/>
            <person name="Hayashi T."/>
            <person name="Sahin N."/>
            <person name="Tani A."/>
        </authorList>
    </citation>
    <scope>NUCLEOTIDE SEQUENCE [LARGE SCALE GENOMIC DNA]</scope>
    <source>
        <strain evidence="3 4">DSM 23679</strain>
    </source>
</reference>
<comment type="caution">
    <text evidence="3">The sequence shown here is derived from an EMBL/GenBank/DDBJ whole genome shotgun (WGS) entry which is preliminary data.</text>
</comment>
<evidence type="ECO:0000313" key="4">
    <source>
        <dbReference type="Proteomes" id="UP001055117"/>
    </source>
</evidence>